<accession>A0ABY7AP54</accession>
<sequence length="329" mass="37187">MKIHSLVDSNAAESLNEQVLNSAFQIKYLHWHQQMAAEMDLLTLNCNDLNKGLNHPKACLLTHTLAMFGINQVDTVITQKTQFKLNINHLLNDIAQAKVYQKSLKINLIGPLELLCLMKIEDSTKAAVLEKLVPLYQQLLTELNSADVDWIQLQESVLTGSDDNQQLEYEQQLIKVCQALSTVERPKLILKSSFIQTLIEEGRKARLDNLLPILSLEGIQINASHKNFNWSLLLTLVSQIKVISVAVVQGGVTQKTNLADLLRQIQPIYDELMDNLWLTTEFSAERNLFNGQKLTELNLLKSALIDYEIDPVIAYSNTALVPYRTQLQA</sequence>
<gene>
    <name evidence="2" type="ORF">OLW01_03745</name>
</gene>
<evidence type="ECO:0000313" key="2">
    <source>
        <dbReference type="EMBL" id="WAJ70926.1"/>
    </source>
</evidence>
<dbReference type="InterPro" id="IPR013215">
    <property type="entry name" value="Cbl-indep_Met_Synth_N"/>
</dbReference>
<dbReference type="Pfam" id="PF08267">
    <property type="entry name" value="Meth_synt_1"/>
    <property type="match status" value="1"/>
</dbReference>
<evidence type="ECO:0000259" key="1">
    <source>
        <dbReference type="Pfam" id="PF08267"/>
    </source>
</evidence>
<dbReference type="InterPro" id="IPR038071">
    <property type="entry name" value="UROD/MetE-like_sf"/>
</dbReference>
<proteinExistence type="predicted"/>
<reference evidence="2" key="1">
    <citation type="submission" date="2022-10" db="EMBL/GenBank/DDBJ databases">
        <title>Catenovulum adriacola sp. nov. isolated in the Harbour of Susak.</title>
        <authorList>
            <person name="Schoch T."/>
            <person name="Reich S.J."/>
            <person name="Stoeferle S."/>
            <person name="Flaiz M."/>
            <person name="Kazda M."/>
            <person name="Riedel C.U."/>
            <person name="Duerre P."/>
        </authorList>
    </citation>
    <scope>NUCLEOTIDE SEQUENCE</scope>
    <source>
        <strain evidence="2">TS8</strain>
    </source>
</reference>
<keyword evidence="3" id="KW-1185">Reference proteome</keyword>
<dbReference type="PANTHER" id="PTHR30519">
    <property type="entry name" value="5-METHYLTETRAHYDROPTEROYLTRIGLUTAMATE--HOMOCYSTEINE METHYLTRANSFERASE"/>
    <property type="match status" value="1"/>
</dbReference>
<feature type="domain" description="Cobalamin-independent methionine synthase MetE N-terminal" evidence="1">
    <location>
        <begin position="77"/>
        <end position="269"/>
    </location>
</feature>
<dbReference type="Proteomes" id="UP001163726">
    <property type="component" value="Chromosome"/>
</dbReference>
<dbReference type="Gene3D" id="3.20.20.210">
    <property type="match status" value="1"/>
</dbReference>
<dbReference type="EMBL" id="CP109965">
    <property type="protein sequence ID" value="WAJ70926.1"/>
    <property type="molecule type" value="Genomic_DNA"/>
</dbReference>
<organism evidence="2 3">
    <name type="scientific">Catenovulum adriaticum</name>
    <dbReference type="NCBI Taxonomy" id="2984846"/>
    <lineage>
        <taxon>Bacteria</taxon>
        <taxon>Pseudomonadati</taxon>
        <taxon>Pseudomonadota</taxon>
        <taxon>Gammaproteobacteria</taxon>
        <taxon>Alteromonadales</taxon>
        <taxon>Alteromonadaceae</taxon>
        <taxon>Catenovulum</taxon>
    </lineage>
</organism>
<dbReference type="SUPFAM" id="SSF51726">
    <property type="entry name" value="UROD/MetE-like"/>
    <property type="match status" value="1"/>
</dbReference>
<name>A0ABY7AP54_9ALTE</name>
<dbReference type="RefSeq" id="WP_268075304.1">
    <property type="nucleotide sequence ID" value="NZ_CP109965.1"/>
</dbReference>
<protein>
    <recommendedName>
        <fullName evidence="1">Cobalamin-independent methionine synthase MetE N-terminal domain-containing protein</fullName>
    </recommendedName>
</protein>
<evidence type="ECO:0000313" key="3">
    <source>
        <dbReference type="Proteomes" id="UP001163726"/>
    </source>
</evidence>